<keyword evidence="2" id="KW-1185">Reference proteome</keyword>
<evidence type="ECO:0000313" key="1">
    <source>
        <dbReference type="EMBL" id="TKR72464.1"/>
    </source>
</evidence>
<reference evidence="1 2" key="2">
    <citation type="journal article" date="2019" name="G3 (Bethesda)">
        <title>Hybrid Assembly of the Genome of the Entomopathogenic Nematode Steinernema carpocapsae Identifies the X-Chromosome.</title>
        <authorList>
            <person name="Serra L."/>
            <person name="Macchietto M."/>
            <person name="Macias-Munoz A."/>
            <person name="McGill C.J."/>
            <person name="Rodriguez I.M."/>
            <person name="Rodriguez B."/>
            <person name="Murad R."/>
            <person name="Mortazavi A."/>
        </authorList>
    </citation>
    <scope>NUCLEOTIDE SEQUENCE [LARGE SCALE GENOMIC DNA]</scope>
    <source>
        <strain evidence="1 2">ALL</strain>
    </source>
</reference>
<accession>A0A4U5MS37</accession>
<protein>
    <submittedName>
        <fullName evidence="1">Uncharacterized protein</fullName>
    </submittedName>
</protein>
<reference evidence="1 2" key="1">
    <citation type="journal article" date="2015" name="Genome Biol.">
        <title>Comparative genomics of Steinernema reveals deeply conserved gene regulatory networks.</title>
        <authorList>
            <person name="Dillman A.R."/>
            <person name="Macchietto M."/>
            <person name="Porter C.F."/>
            <person name="Rogers A."/>
            <person name="Williams B."/>
            <person name="Antoshechkin I."/>
            <person name="Lee M.M."/>
            <person name="Goodwin Z."/>
            <person name="Lu X."/>
            <person name="Lewis E.E."/>
            <person name="Goodrich-Blair H."/>
            <person name="Stock S.P."/>
            <person name="Adams B.J."/>
            <person name="Sternberg P.W."/>
            <person name="Mortazavi A."/>
        </authorList>
    </citation>
    <scope>NUCLEOTIDE SEQUENCE [LARGE SCALE GENOMIC DNA]</scope>
    <source>
        <strain evidence="1 2">ALL</strain>
    </source>
</reference>
<gene>
    <name evidence="1" type="ORF">L596_019903</name>
</gene>
<dbReference type="AlphaFoldDB" id="A0A4U5MS37"/>
<proteinExistence type="predicted"/>
<comment type="caution">
    <text evidence="1">The sequence shown here is derived from an EMBL/GenBank/DDBJ whole genome shotgun (WGS) entry which is preliminary data.</text>
</comment>
<organism evidence="1 2">
    <name type="scientific">Steinernema carpocapsae</name>
    <name type="common">Entomopathogenic nematode</name>
    <dbReference type="NCBI Taxonomy" id="34508"/>
    <lineage>
        <taxon>Eukaryota</taxon>
        <taxon>Metazoa</taxon>
        <taxon>Ecdysozoa</taxon>
        <taxon>Nematoda</taxon>
        <taxon>Chromadorea</taxon>
        <taxon>Rhabditida</taxon>
        <taxon>Tylenchina</taxon>
        <taxon>Panagrolaimomorpha</taxon>
        <taxon>Strongyloidoidea</taxon>
        <taxon>Steinernematidae</taxon>
        <taxon>Steinernema</taxon>
    </lineage>
</organism>
<sequence>MYVTSEESCLGFAAGVICSLSTFKSGRSPPRSFDRPPAMRVIPLLFFLKAFLSTGLSQDSNDGEGSTTLGGHRNPGYEMDSATRRFLDSDDGVGGGSPEYQLYLISRGYDSLKVRIATEIENGLIRPSEIGDKCSMREFYLRPLSISDDKHMIVFCCKQCQKYILDETSGESKTSTLLLAGARLFASLEDDNAVQTLGYFNASQSCENLQGYAESRRSGGCFFHVSRWKLYSGSTISAPPLRLPLMTKTSYDICEEELTMEDYRLTCYCATASGSCAYSKKFHASAAKFHERFLAEKESIKDLTALGFYHRSEEGTRKFHCAYGHMTESKFGLFNAMRKGRPLFEGLNIKRLFERAEDREPKSMCSIKVIFAPVPEKGPYYYNISIEMGSDSELREATNDWAILEPNCSARIPPGERVIMYKTCSSGDACNHFANKGHIPIDTYHKMLAEDLNITLNDTIGLNLNWAKECEFTIEIFRNFIDRPDAELCQFHYDIEHKKRIFLGEQAENVEEGNKAVRWKHEFKSKDGAYQCSRTTMVLTRSCMSRCPEGIDIFDSTDSPLRDVVTCGYNAAINSTSPTAEDLEKMFEETIEMNPFRCAEGDMRFADFRTRVWDDESIVDTAIPACGILLYRDEDEYVLASYTVDADESLLEFYHEHFVSHKSVQGIAYSYDSNMEMVVLICTSESMCNTKEFLAEMMLPIYHMNNIHPQDIHQQKCGQEACGSNEGCYEVFNLKDQSSVKKGCISSVASNKDLFHVQTCIKTTKQMKETCYLVQRLEEGVPEFYKVCCDYARYVKMQE</sequence>
<name>A0A4U5MS37_STECR</name>
<dbReference type="Proteomes" id="UP000298663">
    <property type="component" value="Unassembled WGS sequence"/>
</dbReference>
<evidence type="ECO:0000313" key="2">
    <source>
        <dbReference type="Proteomes" id="UP000298663"/>
    </source>
</evidence>
<dbReference type="EMBL" id="AZBU02000006">
    <property type="protein sequence ID" value="TKR72464.1"/>
    <property type="molecule type" value="Genomic_DNA"/>
</dbReference>